<comment type="caution">
    <text evidence="1">The sequence shown here is derived from an EMBL/GenBank/DDBJ whole genome shotgun (WGS) entry which is preliminary data.</text>
</comment>
<evidence type="ECO:0000313" key="1">
    <source>
        <dbReference type="EMBL" id="KAG6370683.1"/>
    </source>
</evidence>
<keyword evidence="2" id="KW-1185">Reference proteome</keyword>
<reference evidence="1" key="1">
    <citation type="submission" date="2021-03" db="EMBL/GenBank/DDBJ databases">
        <title>Evolutionary innovations through gain and loss of genes in the ectomycorrhizal Boletales.</title>
        <authorList>
            <person name="Wu G."/>
            <person name="Miyauchi S."/>
            <person name="Morin E."/>
            <person name="Yang Z.-L."/>
            <person name="Xu J."/>
            <person name="Martin F.M."/>
        </authorList>
    </citation>
    <scope>NUCLEOTIDE SEQUENCE</scope>
    <source>
        <strain evidence="1">BR01</strain>
    </source>
</reference>
<gene>
    <name evidence="1" type="ORF">JVT61DRAFT_11060</name>
</gene>
<protein>
    <submittedName>
        <fullName evidence="1">Uncharacterized protein</fullName>
    </submittedName>
</protein>
<dbReference type="EMBL" id="JAGFBS010000045">
    <property type="protein sequence ID" value="KAG6370683.1"/>
    <property type="molecule type" value="Genomic_DNA"/>
</dbReference>
<proteinExistence type="predicted"/>
<dbReference type="Proteomes" id="UP000683000">
    <property type="component" value="Unassembled WGS sequence"/>
</dbReference>
<accession>A0A8I3A540</accession>
<organism evidence="1 2">
    <name type="scientific">Boletus reticuloceps</name>
    <dbReference type="NCBI Taxonomy" id="495285"/>
    <lineage>
        <taxon>Eukaryota</taxon>
        <taxon>Fungi</taxon>
        <taxon>Dikarya</taxon>
        <taxon>Basidiomycota</taxon>
        <taxon>Agaricomycotina</taxon>
        <taxon>Agaricomycetes</taxon>
        <taxon>Agaricomycetidae</taxon>
        <taxon>Boletales</taxon>
        <taxon>Boletineae</taxon>
        <taxon>Boletaceae</taxon>
        <taxon>Boletoideae</taxon>
        <taxon>Boletus</taxon>
    </lineage>
</organism>
<dbReference type="AlphaFoldDB" id="A0A8I3A540"/>
<evidence type="ECO:0000313" key="2">
    <source>
        <dbReference type="Proteomes" id="UP000683000"/>
    </source>
</evidence>
<sequence length="223" mass="25589">MWWDAFNVHLEAGSDDELINIKCMILHLDDETTGNFALWLTKSELIQKTRYEMITKVTKLVLQDNIGYIQPDVALPPVIKALKDLVKAIIMDTEKHIIHVEFPGQDISKDIYEKSNVAKEKLEQEMPEELSKLYFDSKTVETYWAPADKDYQKALANISVVNHNDFVKWNYKKDNIQALEERKKLLDKGMQSIALCTNKDCTKLAGMSNAVNKALKKHKGKSC</sequence>
<name>A0A8I3A540_9AGAM</name>